<gene>
    <name evidence="2" type="ORF">PLEPLA_LOCUS10828</name>
</gene>
<comment type="caution">
    <text evidence="2">The sequence shown here is derived from an EMBL/GenBank/DDBJ whole genome shotgun (WGS) entry which is preliminary data.</text>
</comment>
<dbReference type="AlphaFoldDB" id="A0A9N7Y956"/>
<dbReference type="InterPro" id="IPR042566">
    <property type="entry name" value="L1_C"/>
</dbReference>
<proteinExistence type="predicted"/>
<keyword evidence="3" id="KW-1185">Reference proteome</keyword>
<protein>
    <submittedName>
        <fullName evidence="2">Uncharacterized protein</fullName>
    </submittedName>
</protein>
<reference evidence="2" key="1">
    <citation type="submission" date="2020-03" db="EMBL/GenBank/DDBJ databases">
        <authorList>
            <person name="Weist P."/>
        </authorList>
    </citation>
    <scope>NUCLEOTIDE SEQUENCE</scope>
</reference>
<accession>A0A9N7Y956</accession>
<evidence type="ECO:0000256" key="1">
    <source>
        <dbReference type="SAM" id="MobiDB-lite"/>
    </source>
</evidence>
<dbReference type="Gene3D" id="3.30.250.20">
    <property type="entry name" value="L1 transposable element, C-terminal domain"/>
    <property type="match status" value="1"/>
</dbReference>
<evidence type="ECO:0000313" key="2">
    <source>
        <dbReference type="EMBL" id="CAB1422910.1"/>
    </source>
</evidence>
<sequence length="220" mass="24865">MSSRAKNEPTKSGRNRLQLQPSEPMSPERPGANEEMLRSIKVMMDDQRTEIVAKFESIISELVKKEVATAIKPLQEKVSLQSGTISDLECSTNEHSDQLTGMQVNMAKLSATVESLGKKCEELEARPRWHNIRLSSPLLHNGERVQIFRDFTPTVARRRAAFVQVKRELHACANVKFGLRYPATLHTTMSGGQTHRFEDLDQALQFVNKRLKKNPAPESD</sequence>
<evidence type="ECO:0000313" key="3">
    <source>
        <dbReference type="Proteomes" id="UP001153269"/>
    </source>
</evidence>
<name>A0A9N7Y956_PLEPL</name>
<feature type="compositionally biased region" description="Basic and acidic residues" evidence="1">
    <location>
        <begin position="1"/>
        <end position="11"/>
    </location>
</feature>
<feature type="compositionally biased region" description="Polar residues" evidence="1">
    <location>
        <begin position="12"/>
        <end position="23"/>
    </location>
</feature>
<dbReference type="Proteomes" id="UP001153269">
    <property type="component" value="Unassembled WGS sequence"/>
</dbReference>
<dbReference type="EMBL" id="CADEAL010000620">
    <property type="protein sequence ID" value="CAB1422910.1"/>
    <property type="molecule type" value="Genomic_DNA"/>
</dbReference>
<feature type="region of interest" description="Disordered" evidence="1">
    <location>
        <begin position="1"/>
        <end position="32"/>
    </location>
</feature>
<organism evidence="2 3">
    <name type="scientific">Pleuronectes platessa</name>
    <name type="common">European plaice</name>
    <dbReference type="NCBI Taxonomy" id="8262"/>
    <lineage>
        <taxon>Eukaryota</taxon>
        <taxon>Metazoa</taxon>
        <taxon>Chordata</taxon>
        <taxon>Craniata</taxon>
        <taxon>Vertebrata</taxon>
        <taxon>Euteleostomi</taxon>
        <taxon>Actinopterygii</taxon>
        <taxon>Neopterygii</taxon>
        <taxon>Teleostei</taxon>
        <taxon>Neoteleostei</taxon>
        <taxon>Acanthomorphata</taxon>
        <taxon>Carangaria</taxon>
        <taxon>Pleuronectiformes</taxon>
        <taxon>Pleuronectoidei</taxon>
        <taxon>Pleuronectidae</taxon>
        <taxon>Pleuronectes</taxon>
    </lineage>
</organism>